<dbReference type="Proteomes" id="UP000240811">
    <property type="component" value="Unassembled WGS sequence"/>
</dbReference>
<organism evidence="1 2">
    <name type="scientific">Candidatus Liberibacter europaeus</name>
    <dbReference type="NCBI Taxonomy" id="744859"/>
    <lineage>
        <taxon>Bacteria</taxon>
        <taxon>Pseudomonadati</taxon>
        <taxon>Pseudomonadota</taxon>
        <taxon>Alphaproteobacteria</taxon>
        <taxon>Hyphomicrobiales</taxon>
        <taxon>Rhizobiaceae</taxon>
        <taxon>Liberibacter</taxon>
    </lineage>
</organism>
<name>A0A2T4VWE5_9HYPH</name>
<evidence type="ECO:0000313" key="1">
    <source>
        <dbReference type="EMBL" id="PTL86102.1"/>
    </source>
</evidence>
<dbReference type="AlphaFoldDB" id="A0A2T4VWE5"/>
<accession>A0A2T4VWE5</accession>
<sequence length="157" mass="17623">MTDLEVCNWALLKLGDNAPPLTSLKDEKVTLNAGLCNLLLTLIHRSFLRTFIWNFAVRSVCLAPLSQKDETHYKLLPKKYLKVKTMGTEGELRGDCIVVNSKSSSSFAIQYIEEVALSDCDPIYQEAITCKLASELCPVLTTDSQLTLRLKKEKLKN</sequence>
<proteinExistence type="predicted"/>
<comment type="caution">
    <text evidence="1">The sequence shown here is derived from an EMBL/GenBank/DDBJ whole genome shotgun (WGS) entry which is preliminary data.</text>
</comment>
<evidence type="ECO:0000313" key="2">
    <source>
        <dbReference type="Proteomes" id="UP000240811"/>
    </source>
</evidence>
<reference evidence="2" key="1">
    <citation type="submission" date="2018-02" db="EMBL/GenBank/DDBJ databases">
        <title>Genome sequence of Candidatus Liberibacter europaeus.</title>
        <authorList>
            <person name="Frampton R.A."/>
            <person name="Thompson S.M."/>
            <person name="David C."/>
            <person name="Addison S.M."/>
            <person name="Smith G.R."/>
        </authorList>
    </citation>
    <scope>NUCLEOTIDE SEQUENCE [LARGE SCALE GENOMIC DNA]</scope>
</reference>
<protein>
    <submittedName>
        <fullName evidence="1">Uncharacterized protein</fullName>
    </submittedName>
</protein>
<dbReference type="EMBL" id="PSQJ01000010">
    <property type="protein sequence ID" value="PTL86102.1"/>
    <property type="molecule type" value="Genomic_DNA"/>
</dbReference>
<gene>
    <name evidence="1" type="ORF">C4617_05495</name>
</gene>